<dbReference type="SUPFAM" id="SSF52540">
    <property type="entry name" value="P-loop containing nucleoside triphosphate hydrolases"/>
    <property type="match status" value="1"/>
</dbReference>
<feature type="domain" description="Sigma-54 factor interaction" evidence="7">
    <location>
        <begin position="147"/>
        <end position="376"/>
    </location>
</feature>
<accession>A0A0M4CXB7</accession>
<dbReference type="GO" id="GO:0000160">
    <property type="term" value="P:phosphorelay signal transduction system"/>
    <property type="evidence" value="ECO:0007669"/>
    <property type="project" value="InterPro"/>
</dbReference>
<dbReference type="FunFam" id="3.40.50.300:FF:000006">
    <property type="entry name" value="DNA-binding transcriptional regulator NtrC"/>
    <property type="match status" value="1"/>
</dbReference>
<dbReference type="InterPro" id="IPR058031">
    <property type="entry name" value="AAA_lid_NorR"/>
</dbReference>
<dbReference type="SMART" id="SM00382">
    <property type="entry name" value="AAA"/>
    <property type="match status" value="1"/>
</dbReference>
<dbReference type="PROSITE" id="PS00688">
    <property type="entry name" value="SIGMA54_INTERACT_3"/>
    <property type="match status" value="1"/>
</dbReference>
<dbReference type="InterPro" id="IPR009057">
    <property type="entry name" value="Homeodomain-like_sf"/>
</dbReference>
<dbReference type="PROSITE" id="PS00675">
    <property type="entry name" value="SIGMA54_INTERACT_1"/>
    <property type="match status" value="1"/>
</dbReference>
<evidence type="ECO:0000256" key="1">
    <source>
        <dbReference type="ARBA" id="ARBA00022741"/>
    </source>
</evidence>
<dbReference type="Pfam" id="PF25601">
    <property type="entry name" value="AAA_lid_14"/>
    <property type="match status" value="1"/>
</dbReference>
<keyword evidence="3" id="KW-0805">Transcription regulation</keyword>
<dbReference type="InterPro" id="IPR014264">
    <property type="entry name" value="PEP-CTERM_resp_reg"/>
</dbReference>
<dbReference type="InterPro" id="IPR001789">
    <property type="entry name" value="Sig_transdc_resp-reg_receiver"/>
</dbReference>
<sequence>MEKLLIIDDNAEIRKQLKWGLGKEYRVLLAGDATEALSIFKAQGPQVVTLDLGLPPNPDGAEEGLRCLREMLTLDPAVKVVVISGNEERANALKAVGLGAYDFYQKPIELGELRIILARAFHLAALEAENRRLQRAMMADTPAFLGIFGHCPEMQTVFNTIRKVATCDVPVLILGESGTGKELVAQAIHSESRRRCGPFIPINCGAIPENLLESELFGHEKGSFTGAQARVQGKFEYADKGTLFLDEIGELPPVLQVKILRFLQDQRIQRVGGREDIDVDARIIAATNIDMEKAIRGGSFREDLYYRIGVITINLPPLRERGEDIVLLGNLFLGRFSEVLKKRVRGFSVAALEALQDYGWPGNVRELENKVKRAVIMAEGALLEPQDLGFATMESSAPAGDDAEMTLRAAKDRVERDLVTAAIAKQNGNILRAAEMLGISRPTIYDLMKKHGLQNTLPTS</sequence>
<dbReference type="PROSITE" id="PS00676">
    <property type="entry name" value="SIGMA54_INTERACT_2"/>
    <property type="match status" value="1"/>
</dbReference>
<evidence type="ECO:0000259" key="8">
    <source>
        <dbReference type="PROSITE" id="PS50110"/>
    </source>
</evidence>
<dbReference type="Gene3D" id="1.10.8.60">
    <property type="match status" value="1"/>
</dbReference>
<gene>
    <name evidence="9" type="ORF">DSOUD_2074</name>
</gene>
<protein>
    <submittedName>
        <fullName evidence="9">Two-component sigma54-specific transcriptional regulator, Fis family</fullName>
    </submittedName>
</protein>
<dbReference type="GO" id="GO:0043565">
    <property type="term" value="F:sequence-specific DNA binding"/>
    <property type="evidence" value="ECO:0007669"/>
    <property type="project" value="InterPro"/>
</dbReference>
<dbReference type="PANTHER" id="PTHR32071">
    <property type="entry name" value="TRANSCRIPTIONAL REGULATORY PROTEIN"/>
    <property type="match status" value="1"/>
</dbReference>
<dbReference type="EMBL" id="CP010802">
    <property type="protein sequence ID" value="ALC16841.1"/>
    <property type="molecule type" value="Genomic_DNA"/>
</dbReference>
<dbReference type="InterPro" id="IPR025662">
    <property type="entry name" value="Sigma_54_int_dom_ATP-bd_1"/>
</dbReference>
<dbReference type="InterPro" id="IPR002197">
    <property type="entry name" value="HTH_Fis"/>
</dbReference>
<dbReference type="Proteomes" id="UP000057158">
    <property type="component" value="Chromosome"/>
</dbReference>
<keyword evidence="2" id="KW-0067">ATP-binding</keyword>
<keyword evidence="6" id="KW-0597">Phosphoprotein</keyword>
<evidence type="ECO:0000256" key="5">
    <source>
        <dbReference type="ARBA" id="ARBA00023163"/>
    </source>
</evidence>
<reference evidence="9 10" key="1">
    <citation type="submission" date="2015-07" db="EMBL/GenBank/DDBJ databases">
        <title>Isolation and Genomic Characterization of a Novel Halophilic Metal-Reducing Deltaproteobacterium from the Deep Subsurface.</title>
        <authorList>
            <person name="Badalamenti J.P."/>
            <person name="Summers Z.M."/>
            <person name="Gralnick J.A."/>
            <person name="Bond D.R."/>
        </authorList>
    </citation>
    <scope>NUCLEOTIDE SEQUENCE [LARGE SCALE GENOMIC DNA]</scope>
    <source>
        <strain evidence="9 10">WTL</strain>
    </source>
</reference>
<evidence type="ECO:0000256" key="2">
    <source>
        <dbReference type="ARBA" id="ARBA00022840"/>
    </source>
</evidence>
<dbReference type="Gene3D" id="3.40.50.2300">
    <property type="match status" value="1"/>
</dbReference>
<dbReference type="NCBIfam" id="TIGR02915">
    <property type="entry name" value="PEP_resp_reg"/>
    <property type="match status" value="1"/>
</dbReference>
<dbReference type="KEGG" id="des:DSOUD_2074"/>
<dbReference type="SMART" id="SM00448">
    <property type="entry name" value="REC"/>
    <property type="match status" value="1"/>
</dbReference>
<dbReference type="InterPro" id="IPR003593">
    <property type="entry name" value="AAA+_ATPase"/>
</dbReference>
<dbReference type="STRING" id="1603606.DSOUD_2074"/>
<feature type="domain" description="Response regulatory" evidence="8">
    <location>
        <begin position="3"/>
        <end position="121"/>
    </location>
</feature>
<keyword evidence="1" id="KW-0547">Nucleotide-binding</keyword>
<dbReference type="OrthoDB" id="9814761at2"/>
<dbReference type="GO" id="GO:0005524">
    <property type="term" value="F:ATP binding"/>
    <property type="evidence" value="ECO:0007669"/>
    <property type="project" value="UniProtKB-KW"/>
</dbReference>
<proteinExistence type="predicted"/>
<evidence type="ECO:0000259" key="7">
    <source>
        <dbReference type="PROSITE" id="PS50045"/>
    </source>
</evidence>
<dbReference type="PROSITE" id="PS50045">
    <property type="entry name" value="SIGMA54_INTERACT_4"/>
    <property type="match status" value="1"/>
</dbReference>
<dbReference type="Pfam" id="PF00072">
    <property type="entry name" value="Response_reg"/>
    <property type="match status" value="1"/>
</dbReference>
<dbReference type="AlphaFoldDB" id="A0A0M4CXB7"/>
<dbReference type="PATRIC" id="fig|1603606.3.peg.2243"/>
<dbReference type="RefSeq" id="WP_053550902.1">
    <property type="nucleotide sequence ID" value="NZ_CP010802.1"/>
</dbReference>
<dbReference type="Pfam" id="PF02954">
    <property type="entry name" value="HTH_8"/>
    <property type="match status" value="1"/>
</dbReference>
<evidence type="ECO:0000256" key="3">
    <source>
        <dbReference type="ARBA" id="ARBA00023015"/>
    </source>
</evidence>
<keyword evidence="4" id="KW-0238">DNA-binding</keyword>
<dbReference type="SUPFAM" id="SSF52172">
    <property type="entry name" value="CheY-like"/>
    <property type="match status" value="1"/>
</dbReference>
<dbReference type="InterPro" id="IPR011006">
    <property type="entry name" value="CheY-like_superfamily"/>
</dbReference>
<dbReference type="PROSITE" id="PS50110">
    <property type="entry name" value="RESPONSE_REGULATORY"/>
    <property type="match status" value="1"/>
</dbReference>
<organism evidence="9 10">
    <name type="scientific">Desulfuromonas soudanensis</name>
    <dbReference type="NCBI Taxonomy" id="1603606"/>
    <lineage>
        <taxon>Bacteria</taxon>
        <taxon>Pseudomonadati</taxon>
        <taxon>Thermodesulfobacteriota</taxon>
        <taxon>Desulfuromonadia</taxon>
        <taxon>Desulfuromonadales</taxon>
        <taxon>Desulfuromonadaceae</taxon>
        <taxon>Desulfuromonas</taxon>
    </lineage>
</organism>
<feature type="modified residue" description="4-aspartylphosphate" evidence="6">
    <location>
        <position position="51"/>
    </location>
</feature>
<dbReference type="Pfam" id="PF00158">
    <property type="entry name" value="Sigma54_activat"/>
    <property type="match status" value="1"/>
</dbReference>
<keyword evidence="10" id="KW-1185">Reference proteome</keyword>
<dbReference type="Gene3D" id="3.40.50.300">
    <property type="entry name" value="P-loop containing nucleotide triphosphate hydrolases"/>
    <property type="match status" value="1"/>
</dbReference>
<keyword evidence="5" id="KW-0804">Transcription</keyword>
<dbReference type="InterPro" id="IPR025944">
    <property type="entry name" value="Sigma_54_int_dom_CS"/>
</dbReference>
<evidence type="ECO:0000313" key="10">
    <source>
        <dbReference type="Proteomes" id="UP000057158"/>
    </source>
</evidence>
<evidence type="ECO:0000256" key="6">
    <source>
        <dbReference type="PROSITE-ProRule" id="PRU00169"/>
    </source>
</evidence>
<name>A0A0M4CXB7_9BACT</name>
<dbReference type="CDD" id="cd00009">
    <property type="entry name" value="AAA"/>
    <property type="match status" value="1"/>
</dbReference>
<dbReference type="InterPro" id="IPR002078">
    <property type="entry name" value="Sigma_54_int"/>
</dbReference>
<dbReference type="PANTHER" id="PTHR32071:SF113">
    <property type="entry name" value="ALGINATE BIOSYNTHESIS TRANSCRIPTIONAL REGULATORY PROTEIN ALGB"/>
    <property type="match status" value="1"/>
</dbReference>
<dbReference type="PRINTS" id="PR01590">
    <property type="entry name" value="HTHFIS"/>
</dbReference>
<dbReference type="GO" id="GO:0006355">
    <property type="term" value="P:regulation of DNA-templated transcription"/>
    <property type="evidence" value="ECO:0007669"/>
    <property type="project" value="InterPro"/>
</dbReference>
<evidence type="ECO:0000313" key="9">
    <source>
        <dbReference type="EMBL" id="ALC16841.1"/>
    </source>
</evidence>
<dbReference type="SUPFAM" id="SSF46689">
    <property type="entry name" value="Homeodomain-like"/>
    <property type="match status" value="1"/>
</dbReference>
<dbReference type="InterPro" id="IPR027417">
    <property type="entry name" value="P-loop_NTPase"/>
</dbReference>
<dbReference type="Gene3D" id="1.10.10.60">
    <property type="entry name" value="Homeodomain-like"/>
    <property type="match status" value="1"/>
</dbReference>
<evidence type="ECO:0000256" key="4">
    <source>
        <dbReference type="ARBA" id="ARBA00023125"/>
    </source>
</evidence>
<dbReference type="InterPro" id="IPR025943">
    <property type="entry name" value="Sigma_54_int_dom_ATP-bd_2"/>
</dbReference>